<accession>A0A914NCN4</accession>
<feature type="region of interest" description="Disordered" evidence="6">
    <location>
        <begin position="99"/>
        <end position="136"/>
    </location>
</feature>
<organism evidence="7 8">
    <name type="scientific">Meloidogyne incognita</name>
    <name type="common">Southern root-knot nematode worm</name>
    <name type="synonym">Oxyuris incognita</name>
    <dbReference type="NCBI Taxonomy" id="6306"/>
    <lineage>
        <taxon>Eukaryota</taxon>
        <taxon>Metazoa</taxon>
        <taxon>Ecdysozoa</taxon>
        <taxon>Nematoda</taxon>
        <taxon>Chromadorea</taxon>
        <taxon>Rhabditida</taxon>
        <taxon>Tylenchina</taxon>
        <taxon>Tylenchomorpha</taxon>
        <taxon>Tylenchoidea</taxon>
        <taxon>Meloidogynidae</taxon>
        <taxon>Meloidogyninae</taxon>
        <taxon>Meloidogyne</taxon>
        <taxon>Meloidogyne incognita group</taxon>
    </lineage>
</organism>
<reference evidence="8" key="1">
    <citation type="submission" date="2022-11" db="UniProtKB">
        <authorList>
            <consortium name="WormBaseParasite"/>
        </authorList>
    </citation>
    <scope>IDENTIFICATION</scope>
</reference>
<keyword evidence="7" id="KW-1185">Reference proteome</keyword>
<evidence type="ECO:0000256" key="2">
    <source>
        <dbReference type="ARBA" id="ARBA00004541"/>
    </source>
</evidence>
<protein>
    <submittedName>
        <fullName evidence="8">Uncharacterized protein</fullName>
    </submittedName>
</protein>
<evidence type="ECO:0000256" key="6">
    <source>
        <dbReference type="SAM" id="MobiDB-lite"/>
    </source>
</evidence>
<keyword evidence="4" id="KW-0967">Endosome</keyword>
<evidence type="ECO:0000256" key="5">
    <source>
        <dbReference type="ARBA" id="ARBA00023329"/>
    </source>
</evidence>
<keyword evidence="5" id="KW-0968">Cytoplasmic vesicle</keyword>
<dbReference type="GO" id="GO:0005770">
    <property type="term" value="C:late endosome"/>
    <property type="evidence" value="ECO:0007669"/>
    <property type="project" value="UniProtKB-SubCell"/>
</dbReference>
<proteinExistence type="predicted"/>
<dbReference type="WBParaSite" id="Minc3s04108g35497">
    <property type="protein sequence ID" value="Minc3s04108g35497"/>
    <property type="gene ID" value="Minc3s04108g35497"/>
</dbReference>
<evidence type="ECO:0000313" key="8">
    <source>
        <dbReference type="WBParaSite" id="Minc3s04108g35497"/>
    </source>
</evidence>
<dbReference type="GO" id="GO:0006886">
    <property type="term" value="P:intracellular protein transport"/>
    <property type="evidence" value="ECO:0007669"/>
    <property type="project" value="TreeGrafter"/>
</dbReference>
<dbReference type="AlphaFoldDB" id="A0A914NCN4"/>
<comment type="subcellular location">
    <subcellularLocation>
        <location evidence="2">Cytoplasmic vesicle</location>
    </subcellularLocation>
    <subcellularLocation>
        <location evidence="1">Early endosome</location>
    </subcellularLocation>
    <subcellularLocation>
        <location evidence="3">Late endosome</location>
    </subcellularLocation>
</comment>
<feature type="compositionally biased region" description="Polar residues" evidence="6">
    <location>
        <begin position="114"/>
        <end position="136"/>
    </location>
</feature>
<dbReference type="GO" id="GO:0005769">
    <property type="term" value="C:early endosome"/>
    <property type="evidence" value="ECO:0007669"/>
    <property type="project" value="UniProtKB-SubCell"/>
</dbReference>
<evidence type="ECO:0000313" key="7">
    <source>
        <dbReference type="Proteomes" id="UP000887563"/>
    </source>
</evidence>
<evidence type="ECO:0000256" key="4">
    <source>
        <dbReference type="ARBA" id="ARBA00022753"/>
    </source>
</evidence>
<evidence type="ECO:0000256" key="1">
    <source>
        <dbReference type="ARBA" id="ARBA00004412"/>
    </source>
</evidence>
<dbReference type="PANTHER" id="PTHR13364">
    <property type="entry name" value="DEFECTIVE SPERMATOGENESIS PROTEIN 39"/>
    <property type="match status" value="1"/>
</dbReference>
<dbReference type="InterPro" id="IPR040057">
    <property type="entry name" value="Spe-39"/>
</dbReference>
<sequence length="258" mass="29293">MSNFVGSREEDYLDLSANCSSRLDFVNNDIWDGLFSPSNGQPLQTSSYSLSDVFREQLVVEDFDGNFIKSTGREAKKQSPQAVSDVVIEQQQQFASVSNEFKEVSPSSHQSSSCPTAKSSIKSENNSIGSTTKTSSNSTIQLDYSRLKAEHRKLKKYFEADYKNRFKPLPINETVRRLCNCESTSLDLYISKKDKLDLLDEGLESGNWDVVVTIIQFIKRTLDNPIFRSILMERPEAAQIYVTYLKESGDRQELLYTL</sequence>
<evidence type="ECO:0000256" key="3">
    <source>
        <dbReference type="ARBA" id="ARBA00004603"/>
    </source>
</evidence>
<dbReference type="GO" id="GO:0007034">
    <property type="term" value="P:vacuolar transport"/>
    <property type="evidence" value="ECO:0007669"/>
    <property type="project" value="TreeGrafter"/>
</dbReference>
<dbReference type="Proteomes" id="UP000887563">
    <property type="component" value="Unplaced"/>
</dbReference>
<name>A0A914NCN4_MELIC</name>
<dbReference type="PANTHER" id="PTHR13364:SF6">
    <property type="entry name" value="SPERMATOGENESIS-DEFECTIVE PROTEIN 39 HOMOLOG"/>
    <property type="match status" value="1"/>
</dbReference>